<evidence type="ECO:0000256" key="10">
    <source>
        <dbReference type="ARBA" id="ARBA00022801"/>
    </source>
</evidence>
<feature type="domain" description="PRORP" evidence="18">
    <location>
        <begin position="309"/>
        <end position="548"/>
    </location>
</feature>
<evidence type="ECO:0000256" key="9">
    <source>
        <dbReference type="ARBA" id="ARBA00022737"/>
    </source>
</evidence>
<dbReference type="GO" id="GO:0097745">
    <property type="term" value="P:mitochondrial tRNA 5'-end processing"/>
    <property type="evidence" value="ECO:0007669"/>
    <property type="project" value="TreeGrafter"/>
</dbReference>
<evidence type="ECO:0000256" key="17">
    <source>
        <dbReference type="SAM" id="MobiDB-lite"/>
    </source>
</evidence>
<dbReference type="GO" id="GO:0046872">
    <property type="term" value="F:metal ion binding"/>
    <property type="evidence" value="ECO:0007669"/>
    <property type="project" value="UniProtKB-KW"/>
</dbReference>
<protein>
    <recommendedName>
        <fullName evidence="15">Mitochondrial ribonuclease P catalytic subunit</fullName>
        <ecNumber evidence="5">3.1.26.5</ecNumber>
    </recommendedName>
    <alternativeName>
        <fullName evidence="16">Mitochondrial ribonuclease P protein 3</fullName>
    </alternativeName>
</protein>
<evidence type="ECO:0000256" key="16">
    <source>
        <dbReference type="ARBA" id="ARBA00044559"/>
    </source>
</evidence>
<dbReference type="OrthoDB" id="46913at2759"/>
<dbReference type="FunFam" id="1.25.40.10:FF:001403">
    <property type="entry name" value="Mitochondrial ribonuclease P protein 3-like Protein"/>
    <property type="match status" value="1"/>
</dbReference>
<evidence type="ECO:0000259" key="18">
    <source>
        <dbReference type="Pfam" id="PF16953"/>
    </source>
</evidence>
<evidence type="ECO:0000259" key="19">
    <source>
        <dbReference type="Pfam" id="PF17177"/>
    </source>
</evidence>
<keyword evidence="14" id="KW-0496">Mitochondrion</keyword>
<dbReference type="PANTHER" id="PTHR13547:SF1">
    <property type="entry name" value="MITOCHONDRIAL RIBONUCLEASE P CATALYTIC SUBUNIT"/>
    <property type="match status" value="1"/>
</dbReference>
<organism evidence="20 21">
    <name type="scientific">Branchiostoma lanceolatum</name>
    <name type="common">Common lancelet</name>
    <name type="synonym">Amphioxus lanceolatum</name>
    <dbReference type="NCBI Taxonomy" id="7740"/>
    <lineage>
        <taxon>Eukaryota</taxon>
        <taxon>Metazoa</taxon>
        <taxon>Chordata</taxon>
        <taxon>Cephalochordata</taxon>
        <taxon>Leptocardii</taxon>
        <taxon>Amphioxiformes</taxon>
        <taxon>Branchiostomatidae</taxon>
        <taxon>Branchiostoma</taxon>
    </lineage>
</organism>
<evidence type="ECO:0000256" key="5">
    <source>
        <dbReference type="ARBA" id="ARBA00012179"/>
    </source>
</evidence>
<keyword evidence="11" id="KW-0862">Zinc</keyword>
<dbReference type="InterPro" id="IPR033443">
    <property type="entry name" value="PROP1-like_PPR_dom"/>
</dbReference>
<dbReference type="AlphaFoldDB" id="A0A8J9ZUR8"/>
<keyword evidence="10" id="KW-0378">Hydrolase</keyword>
<evidence type="ECO:0000256" key="7">
    <source>
        <dbReference type="ARBA" id="ARBA00022722"/>
    </source>
</evidence>
<comment type="cofactor">
    <cofactor evidence="2">
        <name>Mg(2+)</name>
        <dbReference type="ChEBI" id="CHEBI:18420"/>
    </cofactor>
</comment>
<keyword evidence="8" id="KW-0479">Metal-binding</keyword>
<evidence type="ECO:0000256" key="2">
    <source>
        <dbReference type="ARBA" id="ARBA00001946"/>
    </source>
</evidence>
<evidence type="ECO:0000313" key="20">
    <source>
        <dbReference type="EMBL" id="CAH1262455.1"/>
    </source>
</evidence>
<dbReference type="GO" id="GO:0001682">
    <property type="term" value="P:tRNA 5'-leader removal"/>
    <property type="evidence" value="ECO:0007669"/>
    <property type="project" value="TreeGrafter"/>
</dbReference>
<feature type="region of interest" description="Disordered" evidence="17">
    <location>
        <begin position="48"/>
        <end position="68"/>
    </location>
</feature>
<keyword evidence="7" id="KW-0540">Nuclease</keyword>
<dbReference type="Pfam" id="PF17177">
    <property type="entry name" value="PPR_long"/>
    <property type="match status" value="1"/>
</dbReference>
<evidence type="ECO:0000256" key="11">
    <source>
        <dbReference type="ARBA" id="ARBA00022833"/>
    </source>
</evidence>
<gene>
    <name evidence="20" type="primary">KIAA0391</name>
    <name evidence="20" type="ORF">BLAG_LOCUS17500</name>
</gene>
<dbReference type="GO" id="GO:0004526">
    <property type="term" value="F:ribonuclease P activity"/>
    <property type="evidence" value="ECO:0007669"/>
    <property type="project" value="UniProtKB-EC"/>
</dbReference>
<evidence type="ECO:0000256" key="4">
    <source>
        <dbReference type="ARBA" id="ARBA00007626"/>
    </source>
</evidence>
<accession>A0A8J9ZUR8</accession>
<dbReference type="EC" id="3.1.26.5" evidence="5"/>
<dbReference type="Gene3D" id="3.40.50.11980">
    <property type="match status" value="1"/>
</dbReference>
<dbReference type="Proteomes" id="UP000838412">
    <property type="component" value="Chromosome 4"/>
</dbReference>
<evidence type="ECO:0000256" key="3">
    <source>
        <dbReference type="ARBA" id="ARBA00004173"/>
    </source>
</evidence>
<dbReference type="InterPro" id="IPR011990">
    <property type="entry name" value="TPR-like_helical_dom_sf"/>
</dbReference>
<keyword evidence="9" id="KW-0677">Repeat</keyword>
<keyword evidence="21" id="KW-1185">Reference proteome</keyword>
<comment type="catalytic activity">
    <reaction evidence="1">
        <text>Endonucleolytic cleavage of RNA, removing 5'-extranucleotides from tRNA precursor.</text>
        <dbReference type="EC" id="3.1.26.5"/>
    </reaction>
</comment>
<evidence type="ECO:0000313" key="21">
    <source>
        <dbReference type="Proteomes" id="UP000838412"/>
    </source>
</evidence>
<dbReference type="InterPro" id="IPR033495">
    <property type="entry name" value="MRPP3_PIN_dom"/>
</dbReference>
<dbReference type="InterPro" id="IPR031595">
    <property type="entry name" value="PRORP_C"/>
</dbReference>
<evidence type="ECO:0000256" key="13">
    <source>
        <dbReference type="ARBA" id="ARBA00022946"/>
    </source>
</evidence>
<sequence length="553" mass="63806">MPSVFARLLCRQGYVLVHQGQREIAQRYEVSFRGTVLAHRRYSSSVNDNLIGKQTSRERHGSQKRKAQPHLAREVKISSSNIKFYDIDAIDSSLTPEEWGMMKAQFKHPLDFERKAMERLLRNPSFSVAESLMTYIAEEGRKPRYGVLYSYLAICVKCEMYGEMFKVYAELRRMGKMLDPNLLATLIKGFCGTDRWKESLEFLKVVKVLGKAYSRHYNHIIIAAMEHGEKQLGMSLFEEMMSAGLTPSDECYGAVMRTLSLAEDEDRVYSIFERMRNSVEFPSQSLALHIKEWFEGKKTEKWTGAFTSIHASGHCRVCDARLEGTDLTDEEFQLLHDSVLRRVIHGKDIFRSTTPKELKKFLDFIKDHHDYDVVVDGLNVAYTYGTKQKKYSRTLLKVVEHLVQQLGLRVLVLGRKHMKAGTSAHGAWRRSDMDTIESLVDLFLTDDVSKDDPYLLSATLSCGPHARFISGDFMRDHKALLDQFVQRLFLKWLRGHQMKLLSLSYGAPIFSDVHTFDIVVQQTQNTWHFPYEDGELRQALEGPDKWLCVRRGN</sequence>
<keyword evidence="13" id="KW-0809">Transit peptide</keyword>
<evidence type="ECO:0000256" key="8">
    <source>
        <dbReference type="ARBA" id="ARBA00022723"/>
    </source>
</evidence>
<evidence type="ECO:0000256" key="12">
    <source>
        <dbReference type="ARBA" id="ARBA00022842"/>
    </source>
</evidence>
<dbReference type="Pfam" id="PF16953">
    <property type="entry name" value="PRORP"/>
    <property type="match status" value="1"/>
</dbReference>
<evidence type="ECO:0000256" key="15">
    <source>
        <dbReference type="ARBA" id="ARBA00044536"/>
    </source>
</evidence>
<comment type="subcellular location">
    <subcellularLocation>
        <location evidence="3">Mitochondrion</location>
    </subcellularLocation>
</comment>
<dbReference type="GO" id="GO:0030678">
    <property type="term" value="C:mitochondrial ribonuclease P complex"/>
    <property type="evidence" value="ECO:0007669"/>
    <property type="project" value="TreeGrafter"/>
</dbReference>
<keyword evidence="12" id="KW-0460">Magnesium</keyword>
<evidence type="ECO:0000256" key="6">
    <source>
        <dbReference type="ARBA" id="ARBA00022694"/>
    </source>
</evidence>
<keyword evidence="6" id="KW-0819">tRNA processing</keyword>
<proteinExistence type="inferred from homology"/>
<name>A0A8J9ZUR8_BRALA</name>
<dbReference type="EMBL" id="OV696689">
    <property type="protein sequence ID" value="CAH1262455.1"/>
    <property type="molecule type" value="Genomic_DNA"/>
</dbReference>
<reference evidence="20" key="1">
    <citation type="submission" date="2022-01" db="EMBL/GenBank/DDBJ databases">
        <authorList>
            <person name="Braso-Vives M."/>
        </authorList>
    </citation>
    <scope>NUCLEOTIDE SEQUENCE</scope>
</reference>
<dbReference type="Gene3D" id="1.25.40.10">
    <property type="entry name" value="Tetratricopeptide repeat domain"/>
    <property type="match status" value="1"/>
</dbReference>
<comment type="similarity">
    <text evidence="4">Belongs to the PPR family. P subfamily.</text>
</comment>
<evidence type="ECO:0000256" key="14">
    <source>
        <dbReference type="ARBA" id="ARBA00023128"/>
    </source>
</evidence>
<dbReference type="PANTHER" id="PTHR13547">
    <property type="match status" value="1"/>
</dbReference>
<evidence type="ECO:0000256" key="1">
    <source>
        <dbReference type="ARBA" id="ARBA00000928"/>
    </source>
</evidence>
<feature type="domain" description="PROP1-like PPR" evidence="19">
    <location>
        <begin position="215"/>
        <end position="299"/>
    </location>
</feature>
<dbReference type="CDD" id="cd18718">
    <property type="entry name" value="PIN_PRORP"/>
    <property type="match status" value="1"/>
</dbReference>